<sequence>MHIPPYYQRSEWKRFFAGLAFGAIIGYLFFLFIHGQLQEQYTKEHIELSSKLNEVEDKYEALLKNQQNGSDTKPLSVTDIKVAYTNAKKLEVDLLTQHQLTSMVKDQLSSIPGKDLVTVASQSDLIVTTIENKNYVVDDLSYELKVSKLIISEVIQFELEIKILR</sequence>
<keyword evidence="2" id="KW-1133">Transmembrane helix</keyword>
<proteinExistence type="predicted"/>
<evidence type="ECO:0000256" key="2">
    <source>
        <dbReference type="SAM" id="Phobius"/>
    </source>
</evidence>
<keyword evidence="2" id="KW-0812">Transmembrane</keyword>
<keyword evidence="1" id="KW-0175">Coiled coil</keyword>
<dbReference type="InterPro" id="IPR058620">
    <property type="entry name" value="YtrI_C"/>
</dbReference>
<feature type="coiled-coil region" evidence="1">
    <location>
        <begin position="38"/>
        <end position="65"/>
    </location>
</feature>
<feature type="domain" description="Sporulation membrane protein YtrI C-terminal" evidence="3">
    <location>
        <begin position="79"/>
        <end position="162"/>
    </location>
</feature>
<dbReference type="Pfam" id="PF26347">
    <property type="entry name" value="YtrI_sporulation"/>
    <property type="match status" value="1"/>
</dbReference>
<feature type="transmembrane region" description="Helical" evidence="2">
    <location>
        <begin position="15"/>
        <end position="33"/>
    </location>
</feature>
<dbReference type="RefSeq" id="WP_085029288.1">
    <property type="nucleotide sequence ID" value="NZ_CP020772.1"/>
</dbReference>
<evidence type="ECO:0000259" key="3">
    <source>
        <dbReference type="Pfam" id="PF26347"/>
    </source>
</evidence>
<keyword evidence="5" id="KW-1185">Reference proteome</keyword>
<evidence type="ECO:0000256" key="1">
    <source>
        <dbReference type="SAM" id="Coils"/>
    </source>
</evidence>
<dbReference type="Proteomes" id="UP000192527">
    <property type="component" value="Chromosome"/>
</dbReference>
<name>A0A1W5ZU65_9BACI</name>
<dbReference type="EMBL" id="CP020772">
    <property type="protein sequence ID" value="ARI76811.1"/>
    <property type="molecule type" value="Genomic_DNA"/>
</dbReference>
<dbReference type="NCBIfam" id="NF041479">
    <property type="entry name" value="spor_membprot_YtrI"/>
    <property type="match status" value="1"/>
</dbReference>
<dbReference type="OrthoDB" id="2691164at2"/>
<dbReference type="STRING" id="402384.HM131_08140"/>
<dbReference type="AlphaFoldDB" id="A0A1W5ZU65"/>
<accession>A0A1W5ZU65</accession>
<protein>
    <recommendedName>
        <fullName evidence="3">Sporulation membrane protein YtrI C-terminal domain-containing protein</fullName>
    </recommendedName>
</protein>
<dbReference type="InterPro" id="IPR048198">
    <property type="entry name" value="YtrI"/>
</dbReference>
<reference evidence="4 5" key="1">
    <citation type="submission" date="2017-04" db="EMBL/GenBank/DDBJ databases">
        <title>The whole genome sequencing and assembly of Halobacillus mangrovi strain.</title>
        <authorList>
            <person name="Lee S.-J."/>
            <person name="Park M.-K."/>
            <person name="Kim J.-Y."/>
            <person name="Lee Y.-J."/>
            <person name="Yi H."/>
            <person name="Bahn Y.-S."/>
            <person name="Kim J.F."/>
            <person name="Lee D.-W."/>
        </authorList>
    </citation>
    <scope>NUCLEOTIDE SEQUENCE [LARGE SCALE GENOMIC DNA]</scope>
    <source>
        <strain evidence="4 5">KTB 131</strain>
    </source>
</reference>
<organism evidence="4 5">
    <name type="scientific">Halobacillus mangrovi</name>
    <dbReference type="NCBI Taxonomy" id="402384"/>
    <lineage>
        <taxon>Bacteria</taxon>
        <taxon>Bacillati</taxon>
        <taxon>Bacillota</taxon>
        <taxon>Bacilli</taxon>
        <taxon>Bacillales</taxon>
        <taxon>Bacillaceae</taxon>
        <taxon>Halobacillus</taxon>
    </lineage>
</organism>
<evidence type="ECO:0000313" key="5">
    <source>
        <dbReference type="Proteomes" id="UP000192527"/>
    </source>
</evidence>
<keyword evidence="2" id="KW-0472">Membrane</keyword>
<gene>
    <name evidence="4" type="ORF">HM131_08140</name>
</gene>
<dbReference type="KEGG" id="hmn:HM131_08140"/>
<evidence type="ECO:0000313" key="4">
    <source>
        <dbReference type="EMBL" id="ARI76811.1"/>
    </source>
</evidence>